<dbReference type="GO" id="GO:0008654">
    <property type="term" value="P:phospholipid biosynthetic process"/>
    <property type="evidence" value="ECO:0007669"/>
    <property type="project" value="UniProtKB-KW"/>
</dbReference>
<evidence type="ECO:0000256" key="2">
    <source>
        <dbReference type="ARBA" id="ARBA00004127"/>
    </source>
</evidence>
<keyword evidence="8 15" id="KW-0812">Transmembrane</keyword>
<dbReference type="InterPro" id="IPR043130">
    <property type="entry name" value="CDP-OH_PTrfase_TM_dom"/>
</dbReference>
<proteinExistence type="inferred from homology"/>
<dbReference type="NCBIfam" id="TIGR00473">
    <property type="entry name" value="pssA"/>
    <property type="match status" value="1"/>
</dbReference>
<evidence type="ECO:0000256" key="3">
    <source>
        <dbReference type="ARBA" id="ARBA00010441"/>
    </source>
</evidence>
<keyword evidence="13" id="KW-1208">Phospholipid metabolism</keyword>
<keyword evidence="7 16" id="KW-0808">Transferase</keyword>
<dbReference type="PROSITE" id="PS00379">
    <property type="entry name" value="CDP_ALCOHOL_P_TRANSF"/>
    <property type="match status" value="1"/>
</dbReference>
<dbReference type="GO" id="GO:0012505">
    <property type="term" value="C:endomembrane system"/>
    <property type="evidence" value="ECO:0007669"/>
    <property type="project" value="UniProtKB-SubCell"/>
</dbReference>
<comment type="caution">
    <text evidence="16">The sequence shown here is derived from an EMBL/GenBank/DDBJ whole genome shotgun (WGS) entry which is preliminary data.</text>
</comment>
<evidence type="ECO:0000256" key="9">
    <source>
        <dbReference type="ARBA" id="ARBA00022989"/>
    </source>
</evidence>
<evidence type="ECO:0000256" key="12">
    <source>
        <dbReference type="ARBA" id="ARBA00023209"/>
    </source>
</evidence>
<evidence type="ECO:0000256" key="1">
    <source>
        <dbReference type="ARBA" id="ARBA00000287"/>
    </source>
</evidence>
<evidence type="ECO:0000256" key="14">
    <source>
        <dbReference type="ARBA" id="ARBA00032361"/>
    </source>
</evidence>
<dbReference type="GO" id="GO:0016020">
    <property type="term" value="C:membrane"/>
    <property type="evidence" value="ECO:0007669"/>
    <property type="project" value="InterPro"/>
</dbReference>
<comment type="similarity">
    <text evidence="3">Belongs to the CDP-alcohol phosphatidyltransferase class-I family.</text>
</comment>
<dbReference type="AlphaFoldDB" id="E6QQX6"/>
<feature type="transmembrane region" description="Helical" evidence="15">
    <location>
        <begin position="139"/>
        <end position="159"/>
    </location>
</feature>
<dbReference type="InterPro" id="IPR004533">
    <property type="entry name" value="CDP-diaglyc--ser_O-PTrfase"/>
</dbReference>
<dbReference type="EC" id="2.7.8.8" evidence="4"/>
<comment type="catalytic activity">
    <reaction evidence="1">
        <text>a CDP-1,2-diacyl-sn-glycerol + L-serine = a 1,2-diacyl-sn-glycero-3-phospho-L-serine + CMP + H(+)</text>
        <dbReference type="Rhea" id="RHEA:16913"/>
        <dbReference type="ChEBI" id="CHEBI:15378"/>
        <dbReference type="ChEBI" id="CHEBI:33384"/>
        <dbReference type="ChEBI" id="CHEBI:57262"/>
        <dbReference type="ChEBI" id="CHEBI:58332"/>
        <dbReference type="ChEBI" id="CHEBI:60377"/>
        <dbReference type="EC" id="2.7.8.8"/>
    </reaction>
</comment>
<evidence type="ECO:0000256" key="5">
    <source>
        <dbReference type="ARBA" id="ARBA00017171"/>
    </source>
</evidence>
<evidence type="ECO:0000256" key="4">
    <source>
        <dbReference type="ARBA" id="ARBA00013174"/>
    </source>
</evidence>
<name>E6QQX6_9ZZZZ</name>
<reference evidence="16" key="1">
    <citation type="submission" date="2009-10" db="EMBL/GenBank/DDBJ databases">
        <title>Diversity of trophic interactions inside an arsenic-rich microbial ecosystem.</title>
        <authorList>
            <person name="Bertin P.N."/>
            <person name="Heinrich-Salmeron A."/>
            <person name="Pelletier E."/>
            <person name="Goulhen-Chollet F."/>
            <person name="Arsene-Ploetze F."/>
            <person name="Gallien S."/>
            <person name="Calteau A."/>
            <person name="Vallenet D."/>
            <person name="Casiot C."/>
            <person name="Chane-Woon-Ming B."/>
            <person name="Giloteaux L."/>
            <person name="Barakat M."/>
            <person name="Bonnefoy V."/>
            <person name="Bruneel O."/>
            <person name="Chandler M."/>
            <person name="Cleiss J."/>
            <person name="Duran R."/>
            <person name="Elbaz-Poulichet F."/>
            <person name="Fonknechten N."/>
            <person name="Lauga B."/>
            <person name="Mornico D."/>
            <person name="Ortet P."/>
            <person name="Schaeffer C."/>
            <person name="Siguier P."/>
            <person name="Alexander Thil Smith A."/>
            <person name="Van Dorsselaer A."/>
            <person name="Weissenbach J."/>
            <person name="Medigue C."/>
            <person name="Le Paslier D."/>
        </authorList>
    </citation>
    <scope>NUCLEOTIDE SEQUENCE</scope>
</reference>
<feature type="transmembrane region" description="Helical" evidence="15">
    <location>
        <begin position="202"/>
        <end position="219"/>
    </location>
</feature>
<evidence type="ECO:0000256" key="13">
    <source>
        <dbReference type="ARBA" id="ARBA00023264"/>
    </source>
</evidence>
<evidence type="ECO:0000256" key="15">
    <source>
        <dbReference type="SAM" id="Phobius"/>
    </source>
</evidence>
<keyword evidence="9 15" id="KW-1133">Transmembrane helix</keyword>
<dbReference type="InterPro" id="IPR048254">
    <property type="entry name" value="CDP_ALCOHOL_P_TRANSF_CS"/>
</dbReference>
<protein>
    <recommendedName>
        <fullName evidence="5">CDP-diacylglycerol--serine O-phosphatidyltransferase</fullName>
        <ecNumber evidence="4">2.7.8.8</ecNumber>
    </recommendedName>
    <alternativeName>
        <fullName evidence="14">Phosphatidylserine synthase</fullName>
    </alternativeName>
</protein>
<comment type="subcellular location">
    <subcellularLocation>
        <location evidence="2">Endomembrane system</location>
        <topology evidence="2">Multi-pass membrane protein</topology>
    </subcellularLocation>
</comment>
<keyword evidence="6" id="KW-0444">Lipid biosynthesis</keyword>
<keyword evidence="10" id="KW-0443">Lipid metabolism</keyword>
<feature type="transmembrane region" description="Helical" evidence="15">
    <location>
        <begin position="225"/>
        <end position="245"/>
    </location>
</feature>
<keyword evidence="11 15" id="KW-0472">Membrane</keyword>
<evidence type="ECO:0000256" key="10">
    <source>
        <dbReference type="ARBA" id="ARBA00023098"/>
    </source>
</evidence>
<accession>E6QQX6</accession>
<dbReference type="GO" id="GO:0003882">
    <property type="term" value="F:CDP-diacylglycerol-serine O-phosphatidyltransferase activity"/>
    <property type="evidence" value="ECO:0007669"/>
    <property type="project" value="UniProtKB-EC"/>
</dbReference>
<sequence>MPEPFHPKIVSLRGPQRRGIYLLPNLFTSAALFGGFFAIVQAMNGRFELAAVAIFVAIILDGLDGRVARLTHTQSAFGAEYDSLSDMVSFGVAPALVAYVWALKGLGKLGWVAAFVYCVGAALRLARFNTQLEVVDKRYFQGLPSPAAAALIAGLVWVLNEYGITGEDVRWLVFVVTLFAGLTMVSNIRYYSGKDINLRRSVPFMVVFLIAMSFVLIAYSPPEMLFTVVVVYALSGYVMGAWRMLQRKRNLQANESKS</sequence>
<evidence type="ECO:0000256" key="7">
    <source>
        <dbReference type="ARBA" id="ARBA00022679"/>
    </source>
</evidence>
<dbReference type="InterPro" id="IPR050324">
    <property type="entry name" value="CDP-alcohol_PTase-I"/>
</dbReference>
<dbReference type="Gene3D" id="1.20.120.1760">
    <property type="match status" value="1"/>
</dbReference>
<gene>
    <name evidence="16" type="ORF">CARN7_0386</name>
</gene>
<evidence type="ECO:0000256" key="11">
    <source>
        <dbReference type="ARBA" id="ARBA00023136"/>
    </source>
</evidence>
<dbReference type="InterPro" id="IPR000462">
    <property type="entry name" value="CDP-OH_P_trans"/>
</dbReference>
<dbReference type="PANTHER" id="PTHR14269">
    <property type="entry name" value="CDP-DIACYLGLYCEROL--GLYCEROL-3-PHOSPHATE 3-PHOSPHATIDYLTRANSFERASE-RELATED"/>
    <property type="match status" value="1"/>
</dbReference>
<organism evidence="16">
    <name type="scientific">mine drainage metagenome</name>
    <dbReference type="NCBI Taxonomy" id="410659"/>
    <lineage>
        <taxon>unclassified sequences</taxon>
        <taxon>metagenomes</taxon>
        <taxon>ecological metagenomes</taxon>
    </lineage>
</organism>
<keyword evidence="12" id="KW-0594">Phospholipid biosynthesis</keyword>
<dbReference type="Pfam" id="PF01066">
    <property type="entry name" value="CDP-OH_P_transf"/>
    <property type="match status" value="1"/>
</dbReference>
<evidence type="ECO:0000313" key="16">
    <source>
        <dbReference type="EMBL" id="CBI09647.1"/>
    </source>
</evidence>
<feature type="transmembrane region" description="Helical" evidence="15">
    <location>
        <begin position="20"/>
        <end position="40"/>
    </location>
</feature>
<dbReference type="PANTHER" id="PTHR14269:SF61">
    <property type="entry name" value="CDP-DIACYLGLYCEROL--SERINE O-PHOSPHATIDYLTRANSFERASE"/>
    <property type="match status" value="1"/>
</dbReference>
<feature type="transmembrane region" description="Helical" evidence="15">
    <location>
        <begin position="171"/>
        <end position="190"/>
    </location>
</feature>
<evidence type="ECO:0000256" key="6">
    <source>
        <dbReference type="ARBA" id="ARBA00022516"/>
    </source>
</evidence>
<dbReference type="EMBL" id="CABR01000044">
    <property type="protein sequence ID" value="CBI09647.1"/>
    <property type="molecule type" value="Genomic_DNA"/>
</dbReference>
<evidence type="ECO:0000256" key="8">
    <source>
        <dbReference type="ARBA" id="ARBA00022692"/>
    </source>
</evidence>